<dbReference type="EMBL" id="MRZV01000108">
    <property type="protein sequence ID" value="PIK58569.1"/>
    <property type="molecule type" value="Genomic_DNA"/>
</dbReference>
<dbReference type="GO" id="GO:0005654">
    <property type="term" value="C:nucleoplasm"/>
    <property type="evidence" value="ECO:0007669"/>
    <property type="project" value="TreeGrafter"/>
</dbReference>
<dbReference type="PANTHER" id="PTHR24399">
    <property type="entry name" value="ZINC FINGER AND BTB DOMAIN-CONTAINING"/>
    <property type="match status" value="1"/>
</dbReference>
<keyword evidence="10" id="KW-0539">Nucleus</keyword>
<comment type="subcellular location">
    <subcellularLocation>
        <location evidence="1">Nucleus</location>
    </subcellularLocation>
</comment>
<dbReference type="FunFam" id="3.30.160.60:FF:000770">
    <property type="entry name" value="zinc finger protein 16"/>
    <property type="match status" value="1"/>
</dbReference>
<feature type="domain" description="C2H2-type" evidence="13">
    <location>
        <begin position="284"/>
        <end position="311"/>
    </location>
</feature>
<comment type="caution">
    <text evidence="14">The sequence shown here is derived from an EMBL/GenBank/DDBJ whole genome shotgun (WGS) entry which is preliminary data.</text>
</comment>
<dbReference type="InterPro" id="IPR013087">
    <property type="entry name" value="Znf_C2H2_type"/>
</dbReference>
<feature type="compositionally biased region" description="Polar residues" evidence="12">
    <location>
        <begin position="44"/>
        <end position="66"/>
    </location>
</feature>
<dbReference type="InterPro" id="IPR036236">
    <property type="entry name" value="Znf_C2H2_sf"/>
</dbReference>
<dbReference type="GO" id="GO:0001227">
    <property type="term" value="F:DNA-binding transcription repressor activity, RNA polymerase II-specific"/>
    <property type="evidence" value="ECO:0007669"/>
    <property type="project" value="TreeGrafter"/>
</dbReference>
<dbReference type="FunFam" id="3.30.160.60:FF:001480">
    <property type="entry name" value="Si:cabz01071911.3"/>
    <property type="match status" value="1"/>
</dbReference>
<organism evidence="14 15">
    <name type="scientific">Stichopus japonicus</name>
    <name type="common">Sea cucumber</name>
    <dbReference type="NCBI Taxonomy" id="307972"/>
    <lineage>
        <taxon>Eukaryota</taxon>
        <taxon>Metazoa</taxon>
        <taxon>Echinodermata</taxon>
        <taxon>Eleutherozoa</taxon>
        <taxon>Echinozoa</taxon>
        <taxon>Holothuroidea</taxon>
        <taxon>Aspidochirotacea</taxon>
        <taxon>Aspidochirotida</taxon>
        <taxon>Stichopodidae</taxon>
        <taxon>Apostichopus</taxon>
    </lineage>
</organism>
<dbReference type="PANTHER" id="PTHR24399:SF23">
    <property type="entry name" value="C2H2-TYPE DOMAIN-CONTAINING PROTEIN"/>
    <property type="match status" value="1"/>
</dbReference>
<keyword evidence="6" id="KW-0862">Zinc</keyword>
<evidence type="ECO:0000256" key="7">
    <source>
        <dbReference type="ARBA" id="ARBA00023015"/>
    </source>
</evidence>
<dbReference type="SUPFAM" id="SSF57667">
    <property type="entry name" value="beta-beta-alpha zinc fingers"/>
    <property type="match status" value="5"/>
</dbReference>
<evidence type="ECO:0000256" key="10">
    <source>
        <dbReference type="ARBA" id="ARBA00023242"/>
    </source>
</evidence>
<dbReference type="FunFam" id="3.30.160.60:FF:000624">
    <property type="entry name" value="zinc finger protein 697"/>
    <property type="match status" value="1"/>
</dbReference>
<dbReference type="Gene3D" id="3.30.160.60">
    <property type="entry name" value="Classic Zinc Finger"/>
    <property type="match status" value="9"/>
</dbReference>
<name>A0A2G8LE73_STIJA</name>
<feature type="domain" description="C2H2-type" evidence="13">
    <location>
        <begin position="162"/>
        <end position="189"/>
    </location>
</feature>
<feature type="domain" description="C2H2-type" evidence="13">
    <location>
        <begin position="340"/>
        <end position="367"/>
    </location>
</feature>
<dbReference type="PROSITE" id="PS50157">
    <property type="entry name" value="ZINC_FINGER_C2H2_2"/>
    <property type="match status" value="9"/>
</dbReference>
<feature type="domain" description="C2H2-type" evidence="13">
    <location>
        <begin position="312"/>
        <end position="339"/>
    </location>
</feature>
<keyword evidence="8" id="KW-0238">DNA-binding</keyword>
<evidence type="ECO:0000256" key="5">
    <source>
        <dbReference type="ARBA" id="ARBA00022771"/>
    </source>
</evidence>
<dbReference type="FunFam" id="3.30.160.60:FF:000446">
    <property type="entry name" value="Zinc finger protein"/>
    <property type="match status" value="1"/>
</dbReference>
<feature type="domain" description="C2H2-type" evidence="13">
    <location>
        <begin position="368"/>
        <end position="395"/>
    </location>
</feature>
<keyword evidence="5 11" id="KW-0863">Zinc-finger</keyword>
<comment type="similarity">
    <text evidence="2">Belongs to the krueppel C2H2-type zinc-finger protein family.</text>
</comment>
<dbReference type="OrthoDB" id="8117402at2759"/>
<evidence type="ECO:0000259" key="13">
    <source>
        <dbReference type="PROSITE" id="PS50157"/>
    </source>
</evidence>
<evidence type="ECO:0000256" key="9">
    <source>
        <dbReference type="ARBA" id="ARBA00023163"/>
    </source>
</evidence>
<dbReference type="AlphaFoldDB" id="A0A2G8LE73"/>
<dbReference type="STRING" id="307972.A0A2G8LE73"/>
<gene>
    <name evidence="14" type="ORF">BSL78_04475</name>
</gene>
<dbReference type="SMART" id="SM00355">
    <property type="entry name" value="ZnF_C2H2"/>
    <property type="match status" value="10"/>
</dbReference>
<feature type="domain" description="C2H2-type" evidence="13">
    <location>
        <begin position="396"/>
        <end position="418"/>
    </location>
</feature>
<feature type="region of interest" description="Disordered" evidence="12">
    <location>
        <begin position="13"/>
        <end position="70"/>
    </location>
</feature>
<keyword evidence="9" id="KW-0804">Transcription</keyword>
<accession>A0A2G8LE73</accession>
<dbReference type="PROSITE" id="PS00028">
    <property type="entry name" value="ZINC_FINGER_C2H2_1"/>
    <property type="match status" value="9"/>
</dbReference>
<feature type="domain" description="C2H2-type" evidence="13">
    <location>
        <begin position="226"/>
        <end position="254"/>
    </location>
</feature>
<evidence type="ECO:0000256" key="11">
    <source>
        <dbReference type="PROSITE-ProRule" id="PRU00042"/>
    </source>
</evidence>
<keyword evidence="3" id="KW-0479">Metal-binding</keyword>
<dbReference type="GO" id="GO:0000978">
    <property type="term" value="F:RNA polymerase II cis-regulatory region sequence-specific DNA binding"/>
    <property type="evidence" value="ECO:0007669"/>
    <property type="project" value="TreeGrafter"/>
</dbReference>
<evidence type="ECO:0000256" key="6">
    <source>
        <dbReference type="ARBA" id="ARBA00022833"/>
    </source>
</evidence>
<evidence type="ECO:0000256" key="3">
    <source>
        <dbReference type="ARBA" id="ARBA00022723"/>
    </source>
</evidence>
<dbReference type="Pfam" id="PF12874">
    <property type="entry name" value="zf-met"/>
    <property type="match status" value="1"/>
</dbReference>
<dbReference type="Pfam" id="PF00096">
    <property type="entry name" value="zf-C2H2"/>
    <property type="match status" value="7"/>
</dbReference>
<reference evidence="14 15" key="1">
    <citation type="journal article" date="2017" name="PLoS Biol.">
        <title>The sea cucumber genome provides insights into morphological evolution and visceral regeneration.</title>
        <authorList>
            <person name="Zhang X."/>
            <person name="Sun L."/>
            <person name="Yuan J."/>
            <person name="Sun Y."/>
            <person name="Gao Y."/>
            <person name="Zhang L."/>
            <person name="Li S."/>
            <person name="Dai H."/>
            <person name="Hamel J.F."/>
            <person name="Liu C."/>
            <person name="Yu Y."/>
            <person name="Liu S."/>
            <person name="Lin W."/>
            <person name="Guo K."/>
            <person name="Jin S."/>
            <person name="Xu P."/>
            <person name="Storey K.B."/>
            <person name="Huan P."/>
            <person name="Zhang T."/>
            <person name="Zhou Y."/>
            <person name="Zhang J."/>
            <person name="Lin C."/>
            <person name="Li X."/>
            <person name="Xing L."/>
            <person name="Huo D."/>
            <person name="Sun M."/>
            <person name="Wang L."/>
            <person name="Mercier A."/>
            <person name="Li F."/>
            <person name="Yang H."/>
            <person name="Xiang J."/>
        </authorList>
    </citation>
    <scope>NUCLEOTIDE SEQUENCE [LARGE SCALE GENOMIC DNA]</scope>
    <source>
        <strain evidence="14">Shaxun</strain>
        <tissue evidence="14">Muscle</tissue>
    </source>
</reference>
<keyword evidence="15" id="KW-1185">Reference proteome</keyword>
<dbReference type="Proteomes" id="UP000230750">
    <property type="component" value="Unassembled WGS sequence"/>
</dbReference>
<evidence type="ECO:0000256" key="8">
    <source>
        <dbReference type="ARBA" id="ARBA00023125"/>
    </source>
</evidence>
<feature type="compositionally biased region" description="Low complexity" evidence="12">
    <location>
        <begin position="14"/>
        <end position="25"/>
    </location>
</feature>
<evidence type="ECO:0000313" key="14">
    <source>
        <dbReference type="EMBL" id="PIK58569.1"/>
    </source>
</evidence>
<feature type="domain" description="C2H2-type" evidence="13">
    <location>
        <begin position="198"/>
        <end position="225"/>
    </location>
</feature>
<sequence>MNKRLIELSETYMKQNQVNSSQSQKNTDETSQEDVEVDVDDTVASHTTEQQLNTQVTLRSSKSSVIPSDVRPGSTLMVETKAALKGFPILRSRRSRKPALPIQIIHGEDSRSKGLKIKTSRVEKESNSKAVLTLAKQRDCKMCRRSFPSPKQLREHCNKEHVRCTKCKRLFTSRTHLRNHMVFHNRKGGKRSSNRKKYDCSYCGKQCNYASALKVHLRTHTGQKPFECTFCDQKFTQSINLYRHVLSYHEPNAPKYQCKVCGKEFNVQIYLKSHEITHSEERPFQCEECGALFKRKNDLRSHRRVHSSEKPHQCELCMTYFKTMGDLKTHKQIHNNSKPHCCAQCGKSFKRTGHLNRHMKIHSNEKPFRCETCSAAFNRKENLRNHIRTHTGEFPYKCEDCDAQFKHSSSLKAHSKKHWSHAHANTEVYVVQTAAFDQAEDSSQQLPTFYQTSTKTPALVTIQNNEQTSIATELTTATAQSSLTNFAGTKFLCLQNYHPSKSNVSTPQALIPISDIGVFADTAEGISDGTPIHGLPLQVYTVPKQDASGIESNTIQAVLVNTQSTGEFILNKNDRF</sequence>
<dbReference type="GO" id="GO:0008270">
    <property type="term" value="F:zinc ion binding"/>
    <property type="evidence" value="ECO:0007669"/>
    <property type="project" value="UniProtKB-KW"/>
</dbReference>
<feature type="domain" description="C2H2-type" evidence="13">
    <location>
        <begin position="256"/>
        <end position="283"/>
    </location>
</feature>
<dbReference type="FunFam" id="3.30.160.60:FF:000100">
    <property type="entry name" value="Zinc finger 45-like"/>
    <property type="match status" value="2"/>
</dbReference>
<keyword evidence="7" id="KW-0805">Transcription regulation</keyword>
<evidence type="ECO:0000256" key="1">
    <source>
        <dbReference type="ARBA" id="ARBA00004123"/>
    </source>
</evidence>
<feature type="compositionally biased region" description="Acidic residues" evidence="12">
    <location>
        <begin position="30"/>
        <end position="41"/>
    </location>
</feature>
<evidence type="ECO:0000256" key="2">
    <source>
        <dbReference type="ARBA" id="ARBA00006991"/>
    </source>
</evidence>
<proteinExistence type="inferred from homology"/>
<evidence type="ECO:0000256" key="4">
    <source>
        <dbReference type="ARBA" id="ARBA00022737"/>
    </source>
</evidence>
<evidence type="ECO:0000256" key="12">
    <source>
        <dbReference type="SAM" id="MobiDB-lite"/>
    </source>
</evidence>
<evidence type="ECO:0000313" key="15">
    <source>
        <dbReference type="Proteomes" id="UP000230750"/>
    </source>
</evidence>
<protein>
    <submittedName>
        <fullName evidence="14">Putative zinc finger protein</fullName>
    </submittedName>
</protein>
<keyword evidence="4" id="KW-0677">Repeat</keyword>